<dbReference type="EMBL" id="JAOTPO010000027">
    <property type="protein sequence ID" value="MDE5416125.1"/>
    <property type="molecule type" value="Genomic_DNA"/>
</dbReference>
<dbReference type="PANTHER" id="PTHR34698:SF2">
    <property type="entry name" value="5-OXOPROLINASE SUBUNIT B"/>
    <property type="match status" value="1"/>
</dbReference>
<gene>
    <name evidence="5" type="primary">pxpB</name>
    <name evidence="5" type="ORF">N7Z68_22740</name>
</gene>
<comment type="caution">
    <text evidence="5">The sequence shown here is derived from an EMBL/GenBank/DDBJ whole genome shotgun (WGS) entry which is preliminary data.</text>
</comment>
<keyword evidence="2 5" id="KW-0378">Hydrolase</keyword>
<proteinExistence type="predicted"/>
<dbReference type="SMART" id="SM00796">
    <property type="entry name" value="AHS1"/>
    <property type="match status" value="1"/>
</dbReference>
<evidence type="ECO:0000313" key="5">
    <source>
        <dbReference type="EMBL" id="MDE5416125.1"/>
    </source>
</evidence>
<dbReference type="Gene3D" id="3.30.1360.40">
    <property type="match status" value="1"/>
</dbReference>
<sequence>MTRKETGASFDIYPLSETAITIQFGTFIDIDLHRRVRTITHHLEERPFAGFLECVPAFSSVTVYYDALRVLQSEQTGGYSSVNTRSAYDIVSSYLKKLLEKLTHIKEDSPRQIEIPVCYGGDLGPDLDFVAKHNNLTTDEVIQIHSSGEYLVYMIGFAPGFPYLGGMSEKIAAPRRSTPRATIVKGSVGIAGSQTGVYPISTPGGWQLIGRTPVELFCPNDPIPSLLQAGDVIRFKPISLEEYKEYKEGLA</sequence>
<dbReference type="Gene3D" id="2.40.100.10">
    <property type="entry name" value="Cyclophilin-like"/>
    <property type="match status" value="1"/>
</dbReference>
<keyword evidence="6" id="KW-1185">Reference proteome</keyword>
<dbReference type="EC" id="3.5.2.9" evidence="5"/>
<dbReference type="GO" id="GO:0017168">
    <property type="term" value="F:5-oxoprolinase (ATP-hydrolyzing) activity"/>
    <property type="evidence" value="ECO:0007669"/>
    <property type="project" value="UniProtKB-EC"/>
</dbReference>
<reference evidence="5" key="1">
    <citation type="submission" date="2024-05" db="EMBL/GenBank/DDBJ databases">
        <title>Alkalihalobacillus sp. strain MEB203 novel alkaliphilic bacterium from Lonar Lake, India.</title>
        <authorList>
            <person name="Joshi A."/>
            <person name="Thite S."/>
            <person name="Mengade P."/>
        </authorList>
    </citation>
    <scope>NUCLEOTIDE SEQUENCE</scope>
    <source>
        <strain evidence="5">MEB 203</strain>
    </source>
</reference>
<name>A0ABT5VKZ5_9BACI</name>
<dbReference type="SUPFAM" id="SSF160467">
    <property type="entry name" value="PH0987 N-terminal domain-like"/>
    <property type="match status" value="1"/>
</dbReference>
<protein>
    <submittedName>
        <fullName evidence="5">5-oxoprolinase subunit PxpB</fullName>
        <ecNumber evidence="5">3.5.2.9</ecNumber>
    </submittedName>
</protein>
<keyword evidence="1" id="KW-0547">Nucleotide-binding</keyword>
<evidence type="ECO:0000313" key="6">
    <source>
        <dbReference type="Proteomes" id="UP001148125"/>
    </source>
</evidence>
<accession>A0ABT5VKZ5</accession>
<dbReference type="Proteomes" id="UP001148125">
    <property type="component" value="Unassembled WGS sequence"/>
</dbReference>
<dbReference type="InterPro" id="IPR003833">
    <property type="entry name" value="CT_C_D"/>
</dbReference>
<evidence type="ECO:0000256" key="2">
    <source>
        <dbReference type="ARBA" id="ARBA00022801"/>
    </source>
</evidence>
<dbReference type="NCBIfam" id="TIGR00370">
    <property type="entry name" value="5-oxoprolinase subunit PxpB"/>
    <property type="match status" value="1"/>
</dbReference>
<feature type="domain" description="Carboxyltransferase" evidence="4">
    <location>
        <begin position="10"/>
        <end position="227"/>
    </location>
</feature>
<dbReference type="SUPFAM" id="SSF50891">
    <property type="entry name" value="Cyclophilin-like"/>
    <property type="match status" value="1"/>
</dbReference>
<dbReference type="InterPro" id="IPR029000">
    <property type="entry name" value="Cyclophilin-like_dom_sf"/>
</dbReference>
<keyword evidence="3" id="KW-0067">ATP-binding</keyword>
<dbReference type="InterPro" id="IPR010016">
    <property type="entry name" value="PxpB"/>
</dbReference>
<evidence type="ECO:0000259" key="4">
    <source>
        <dbReference type="SMART" id="SM00796"/>
    </source>
</evidence>
<dbReference type="RefSeq" id="WP_275120715.1">
    <property type="nucleotide sequence ID" value="NZ_JAOTPO010000027.1"/>
</dbReference>
<dbReference type="PANTHER" id="PTHR34698">
    <property type="entry name" value="5-OXOPROLINASE SUBUNIT B"/>
    <property type="match status" value="1"/>
</dbReference>
<organism evidence="5 6">
    <name type="scientific">Alkalihalobacterium chitinilyticum</name>
    <dbReference type="NCBI Taxonomy" id="2980103"/>
    <lineage>
        <taxon>Bacteria</taxon>
        <taxon>Bacillati</taxon>
        <taxon>Bacillota</taxon>
        <taxon>Bacilli</taxon>
        <taxon>Bacillales</taxon>
        <taxon>Bacillaceae</taxon>
        <taxon>Alkalihalobacterium</taxon>
    </lineage>
</organism>
<dbReference type="Pfam" id="PF02682">
    <property type="entry name" value="CT_C_D"/>
    <property type="match status" value="1"/>
</dbReference>
<evidence type="ECO:0000256" key="1">
    <source>
        <dbReference type="ARBA" id="ARBA00022741"/>
    </source>
</evidence>
<evidence type="ECO:0000256" key="3">
    <source>
        <dbReference type="ARBA" id="ARBA00022840"/>
    </source>
</evidence>